<accession>A0ABT5TW27</accession>
<reference evidence="1" key="1">
    <citation type="submission" date="2023-02" db="EMBL/GenBank/DDBJ databases">
        <title>Georgenia sp.10Sc9-8, isolated from a soil sample collected from the Taklamakan desert.</title>
        <authorList>
            <person name="Liu S."/>
        </authorList>
    </citation>
    <scope>NUCLEOTIDE SEQUENCE</scope>
    <source>
        <strain evidence="1">10Sc9-8</strain>
    </source>
</reference>
<evidence type="ECO:0000313" key="1">
    <source>
        <dbReference type="EMBL" id="MDD9206265.1"/>
    </source>
</evidence>
<name>A0ABT5TW27_9MICO</name>
<proteinExistence type="predicted"/>
<comment type="caution">
    <text evidence="1">The sequence shown here is derived from an EMBL/GenBank/DDBJ whole genome shotgun (WGS) entry which is preliminary data.</text>
</comment>
<protein>
    <submittedName>
        <fullName evidence="1">Uncharacterized protein</fullName>
    </submittedName>
</protein>
<keyword evidence="2" id="KW-1185">Reference proteome</keyword>
<dbReference type="Proteomes" id="UP001165561">
    <property type="component" value="Unassembled WGS sequence"/>
</dbReference>
<organism evidence="1 2">
    <name type="scientific">Georgenia halotolerans</name>
    <dbReference type="NCBI Taxonomy" id="3028317"/>
    <lineage>
        <taxon>Bacteria</taxon>
        <taxon>Bacillati</taxon>
        <taxon>Actinomycetota</taxon>
        <taxon>Actinomycetes</taxon>
        <taxon>Micrococcales</taxon>
        <taxon>Bogoriellaceae</taxon>
        <taxon>Georgenia</taxon>
    </lineage>
</organism>
<evidence type="ECO:0000313" key="2">
    <source>
        <dbReference type="Proteomes" id="UP001165561"/>
    </source>
</evidence>
<dbReference type="EMBL" id="JARACI010000831">
    <property type="protein sequence ID" value="MDD9206265.1"/>
    <property type="molecule type" value="Genomic_DNA"/>
</dbReference>
<sequence>MATNDQRAARPPLGSALTPAAGSIFVAVTHCLDSIAPARVSEWAVR</sequence>
<gene>
    <name evidence="1" type="ORF">PU560_07250</name>
</gene>